<evidence type="ECO:0000256" key="1">
    <source>
        <dbReference type="ARBA" id="ARBA00004173"/>
    </source>
</evidence>
<feature type="region of interest" description="Disordered" evidence="9">
    <location>
        <begin position="283"/>
        <end position="312"/>
    </location>
</feature>
<dbReference type="Pfam" id="PF04280">
    <property type="entry name" value="Tim44"/>
    <property type="match status" value="1"/>
</dbReference>
<protein>
    <recommendedName>
        <fullName evidence="7">Large ribosomal subunit protein mL45</fullName>
    </recommendedName>
    <alternativeName>
        <fullName evidence="8">39S ribosomal protein L45, mitochondrial</fullName>
    </alternativeName>
</protein>
<name>A0ABM1DTQ9_PRICU</name>
<evidence type="ECO:0000313" key="12">
    <source>
        <dbReference type="RefSeq" id="XP_014663330.1"/>
    </source>
</evidence>
<keyword evidence="2" id="KW-0809">Transit peptide</keyword>
<evidence type="ECO:0000256" key="4">
    <source>
        <dbReference type="ARBA" id="ARBA00023128"/>
    </source>
</evidence>
<feature type="domain" description="Tim44-like" evidence="10">
    <location>
        <begin position="119"/>
        <end position="264"/>
    </location>
</feature>
<dbReference type="GO" id="GO:0005840">
    <property type="term" value="C:ribosome"/>
    <property type="evidence" value="ECO:0007669"/>
    <property type="project" value="UniProtKB-KW"/>
</dbReference>
<comment type="similarity">
    <text evidence="6">Belongs to the mitochondrion-specific ribosomal protein mL45 family.</text>
</comment>
<dbReference type="Proteomes" id="UP000695022">
    <property type="component" value="Unplaced"/>
</dbReference>
<sequence length="312" mass="36227">MALPRLLSCSQVIRHQVHQFPAADMVGQLSSLSVACTQVRHMPQRSKFKTKHYDPKWRKERAAKMLKIDLPDYIKLKKDQNLSLEEMRAKMKKEGISPPTPYQERPILITCTDFGIRAQDMLHYRLMNMQSEWTEAHISNGNVEISLTAKIKSVEDKLHELVTERAFPDLTLDLSEKTIRWKWIESLEPPTVTHVRQTDIITKENIYGQVTVRMHSKQMLAIYDRFGRLVYGSETMPKDVLEYVVFEKHLSDQYGCWRLHAKIVPEWMPRRDAVHRTFVMPSLQEVEEEEPKQEDDGSVVSSADAQSQPVAA</sequence>
<evidence type="ECO:0000259" key="10">
    <source>
        <dbReference type="SMART" id="SM00978"/>
    </source>
</evidence>
<evidence type="ECO:0000256" key="6">
    <source>
        <dbReference type="ARBA" id="ARBA00038073"/>
    </source>
</evidence>
<dbReference type="GeneID" id="106806017"/>
<evidence type="ECO:0000256" key="2">
    <source>
        <dbReference type="ARBA" id="ARBA00022946"/>
    </source>
</evidence>
<keyword evidence="11" id="KW-1185">Reference proteome</keyword>
<keyword evidence="5" id="KW-0687">Ribonucleoprotein</keyword>
<dbReference type="PANTHER" id="PTHR28554:SF1">
    <property type="entry name" value="LARGE RIBOSOMAL SUBUNIT PROTEIN ML45"/>
    <property type="match status" value="1"/>
</dbReference>
<comment type="subcellular location">
    <subcellularLocation>
        <location evidence="1">Mitochondrion</location>
    </subcellularLocation>
</comment>
<dbReference type="SUPFAM" id="SSF54427">
    <property type="entry name" value="NTF2-like"/>
    <property type="match status" value="1"/>
</dbReference>
<proteinExistence type="inferred from homology"/>
<keyword evidence="3 12" id="KW-0689">Ribosomal protein</keyword>
<organism evidence="11 12">
    <name type="scientific">Priapulus caudatus</name>
    <name type="common">Priapulid worm</name>
    <dbReference type="NCBI Taxonomy" id="37621"/>
    <lineage>
        <taxon>Eukaryota</taxon>
        <taxon>Metazoa</taxon>
        <taxon>Ecdysozoa</taxon>
        <taxon>Scalidophora</taxon>
        <taxon>Priapulida</taxon>
        <taxon>Priapulimorpha</taxon>
        <taxon>Priapulimorphida</taxon>
        <taxon>Priapulidae</taxon>
        <taxon>Priapulus</taxon>
    </lineage>
</organism>
<feature type="compositionally biased region" description="Acidic residues" evidence="9">
    <location>
        <begin position="285"/>
        <end position="297"/>
    </location>
</feature>
<evidence type="ECO:0000256" key="8">
    <source>
        <dbReference type="ARBA" id="ARBA00043031"/>
    </source>
</evidence>
<reference evidence="12" key="1">
    <citation type="submission" date="2025-08" db="UniProtKB">
        <authorList>
            <consortium name="RefSeq"/>
        </authorList>
    </citation>
    <scope>IDENTIFICATION</scope>
</reference>
<evidence type="ECO:0000313" key="11">
    <source>
        <dbReference type="Proteomes" id="UP000695022"/>
    </source>
</evidence>
<evidence type="ECO:0000256" key="5">
    <source>
        <dbReference type="ARBA" id="ARBA00023274"/>
    </source>
</evidence>
<dbReference type="PANTHER" id="PTHR28554">
    <property type="entry name" value="39S RIBOSOMAL PROTEIN L45, MITOCHONDRIAL"/>
    <property type="match status" value="1"/>
</dbReference>
<dbReference type="InterPro" id="IPR032710">
    <property type="entry name" value="NTF2-like_dom_sf"/>
</dbReference>
<gene>
    <name evidence="12" type="primary">LOC106806017</name>
</gene>
<feature type="compositionally biased region" description="Polar residues" evidence="9">
    <location>
        <begin position="299"/>
        <end position="312"/>
    </location>
</feature>
<dbReference type="SMART" id="SM00978">
    <property type="entry name" value="Tim44"/>
    <property type="match status" value="1"/>
</dbReference>
<evidence type="ECO:0000256" key="3">
    <source>
        <dbReference type="ARBA" id="ARBA00022980"/>
    </source>
</evidence>
<dbReference type="Gene3D" id="3.10.450.240">
    <property type="match status" value="1"/>
</dbReference>
<dbReference type="RefSeq" id="XP_014663330.1">
    <property type="nucleotide sequence ID" value="XM_014807844.1"/>
</dbReference>
<evidence type="ECO:0000256" key="7">
    <source>
        <dbReference type="ARBA" id="ARBA00039448"/>
    </source>
</evidence>
<accession>A0ABM1DTQ9</accession>
<dbReference type="InterPro" id="IPR051975">
    <property type="entry name" value="mtLSU_mL45"/>
</dbReference>
<evidence type="ECO:0000256" key="9">
    <source>
        <dbReference type="SAM" id="MobiDB-lite"/>
    </source>
</evidence>
<dbReference type="InterPro" id="IPR007379">
    <property type="entry name" value="Tim44-like_dom"/>
</dbReference>
<keyword evidence="4" id="KW-0496">Mitochondrion</keyword>